<dbReference type="Proteomes" id="UP001551582">
    <property type="component" value="Unassembled WGS sequence"/>
</dbReference>
<accession>A0ABV3EBE9</accession>
<reference evidence="2 3" key="1">
    <citation type="submission" date="2024-06" db="EMBL/GenBank/DDBJ databases">
        <title>The Natural Products Discovery Center: Release of the First 8490 Sequenced Strains for Exploring Actinobacteria Biosynthetic Diversity.</title>
        <authorList>
            <person name="Kalkreuter E."/>
            <person name="Kautsar S.A."/>
            <person name="Yang D."/>
            <person name="Bader C.D."/>
            <person name="Teijaro C.N."/>
            <person name="Fluegel L."/>
            <person name="Davis C.M."/>
            <person name="Simpson J.R."/>
            <person name="Lauterbach L."/>
            <person name="Steele A.D."/>
            <person name="Gui C."/>
            <person name="Meng S."/>
            <person name="Li G."/>
            <person name="Viehrig K."/>
            <person name="Ye F."/>
            <person name="Su P."/>
            <person name="Kiefer A.F."/>
            <person name="Nichols A."/>
            <person name="Cepeda A.J."/>
            <person name="Yan W."/>
            <person name="Fan B."/>
            <person name="Jiang Y."/>
            <person name="Adhikari A."/>
            <person name="Zheng C.-J."/>
            <person name="Schuster L."/>
            <person name="Cowan T.M."/>
            <person name="Smanski M.J."/>
            <person name="Chevrette M.G."/>
            <person name="De Carvalho L.P.S."/>
            <person name="Shen B."/>
        </authorList>
    </citation>
    <scope>NUCLEOTIDE SEQUENCE [LARGE SCALE GENOMIC DNA]</scope>
    <source>
        <strain evidence="2 3">NPDC048274</strain>
    </source>
</reference>
<evidence type="ECO:0000256" key="1">
    <source>
        <dbReference type="SAM" id="MobiDB-lite"/>
    </source>
</evidence>
<proteinExistence type="predicted"/>
<keyword evidence="3" id="KW-1185">Reference proteome</keyword>
<dbReference type="Pfam" id="PF14435">
    <property type="entry name" value="SUKH-4"/>
    <property type="match status" value="1"/>
</dbReference>
<dbReference type="EMBL" id="JBEZLS010000022">
    <property type="protein sequence ID" value="MEU9354478.1"/>
    <property type="molecule type" value="Genomic_DNA"/>
</dbReference>
<name>A0ABV3EBE9_9ACTN</name>
<organism evidence="2 3">
    <name type="scientific">Streptomyces griseoloalbus</name>
    <dbReference type="NCBI Taxonomy" id="67303"/>
    <lineage>
        <taxon>Bacteria</taxon>
        <taxon>Bacillati</taxon>
        <taxon>Actinomycetota</taxon>
        <taxon>Actinomycetes</taxon>
        <taxon>Kitasatosporales</taxon>
        <taxon>Streptomycetaceae</taxon>
        <taxon>Streptomyces</taxon>
    </lineage>
</organism>
<evidence type="ECO:0000313" key="2">
    <source>
        <dbReference type="EMBL" id="MEU9354478.1"/>
    </source>
</evidence>
<dbReference type="InterPro" id="IPR025851">
    <property type="entry name" value="SUKH-4"/>
</dbReference>
<protein>
    <submittedName>
        <fullName evidence="2">SUKH-4 family immunity protein</fullName>
    </submittedName>
</protein>
<comment type="caution">
    <text evidence="2">The sequence shown here is derived from an EMBL/GenBank/DDBJ whole genome shotgun (WGS) entry which is preliminary data.</text>
</comment>
<evidence type="ECO:0000313" key="3">
    <source>
        <dbReference type="Proteomes" id="UP001551582"/>
    </source>
</evidence>
<sequence length="393" mass="41975">MSTTDTVATAAITLTDADLDLRITHASTHRWPADPGLPSDSGLFGLGEPARQDGPRTVAGATGDSGDRLCAELRDQLVIGGLLGTAGPDAESVLLGGATGEVSTPYFFHDRPDLMDRRPLAPSLPTLVRFAAATDELAGLRGQFADYAGRCGTKAVAEASRQLLAVFEESADGEPAPLWRMAALIRPLALVAGPGTASGLALDLPVRLLDQEFGRGGVVRFEEVDFPATLTHEPTRRFLREAGLPEGGFLFHLDTDLPLRTLAEYYADEHEGEPPAGRLPARADHLIRLGSLVEDTALVVDGTTGAVLSWSGADRVLHPLNTDVSTLAFTLWLLHREHTIDEESGHALTSDTYDQLALTMIQVLSSIDPTGTTADADWHYWTELFQDEAGGVL</sequence>
<feature type="region of interest" description="Disordered" evidence="1">
    <location>
        <begin position="29"/>
        <end position="65"/>
    </location>
</feature>
<gene>
    <name evidence="2" type="ORF">AB0D65_26740</name>
</gene>
<dbReference type="RefSeq" id="WP_359985840.1">
    <property type="nucleotide sequence ID" value="NZ_JBEZLS010000022.1"/>
</dbReference>